<accession>A0A834MDE8</accession>
<dbReference type="Proteomes" id="UP000625711">
    <property type="component" value="Unassembled WGS sequence"/>
</dbReference>
<evidence type="ECO:0000313" key="3">
    <source>
        <dbReference type="Proteomes" id="UP000625711"/>
    </source>
</evidence>
<sequence length="136" mass="15760">MDRRKLCGADLKSEIYYQPRTELLKSDDHMVKRKKNRASAPDNEGPVPELKEACKKLNPVKICEGGASAKKTRYIQSEPSELRTEQNCQGQFQQEWVSKINNQTVQNNAKSQEKLTNDKSRTSVRRSTWVRMRKPH</sequence>
<feature type="compositionally biased region" description="Basic and acidic residues" evidence="1">
    <location>
        <begin position="111"/>
        <end position="121"/>
    </location>
</feature>
<protein>
    <submittedName>
        <fullName evidence="2">Uncharacterized protein</fullName>
    </submittedName>
</protein>
<keyword evidence="3" id="KW-1185">Reference proteome</keyword>
<comment type="caution">
    <text evidence="2">The sequence shown here is derived from an EMBL/GenBank/DDBJ whole genome shotgun (WGS) entry which is preliminary data.</text>
</comment>
<evidence type="ECO:0000256" key="1">
    <source>
        <dbReference type="SAM" id="MobiDB-lite"/>
    </source>
</evidence>
<gene>
    <name evidence="2" type="ORF">GWI33_005823</name>
</gene>
<proteinExistence type="predicted"/>
<dbReference type="EMBL" id="JAACXV010000291">
    <property type="protein sequence ID" value="KAF7280481.1"/>
    <property type="molecule type" value="Genomic_DNA"/>
</dbReference>
<evidence type="ECO:0000313" key="2">
    <source>
        <dbReference type="EMBL" id="KAF7280481.1"/>
    </source>
</evidence>
<organism evidence="2 3">
    <name type="scientific">Rhynchophorus ferrugineus</name>
    <name type="common">Red palm weevil</name>
    <name type="synonym">Curculio ferrugineus</name>
    <dbReference type="NCBI Taxonomy" id="354439"/>
    <lineage>
        <taxon>Eukaryota</taxon>
        <taxon>Metazoa</taxon>
        <taxon>Ecdysozoa</taxon>
        <taxon>Arthropoda</taxon>
        <taxon>Hexapoda</taxon>
        <taxon>Insecta</taxon>
        <taxon>Pterygota</taxon>
        <taxon>Neoptera</taxon>
        <taxon>Endopterygota</taxon>
        <taxon>Coleoptera</taxon>
        <taxon>Polyphaga</taxon>
        <taxon>Cucujiformia</taxon>
        <taxon>Curculionidae</taxon>
        <taxon>Dryophthorinae</taxon>
        <taxon>Rhynchophorus</taxon>
    </lineage>
</organism>
<name>A0A834MDE8_RHYFE</name>
<reference evidence="2" key="1">
    <citation type="submission" date="2020-08" db="EMBL/GenBank/DDBJ databases">
        <title>Genome sequencing and assembly of the red palm weevil Rhynchophorus ferrugineus.</title>
        <authorList>
            <person name="Dias G.B."/>
            <person name="Bergman C.M."/>
            <person name="Manee M."/>
        </authorList>
    </citation>
    <scope>NUCLEOTIDE SEQUENCE</scope>
    <source>
        <strain evidence="2">AA-2017</strain>
        <tissue evidence="2">Whole larva</tissue>
    </source>
</reference>
<feature type="region of interest" description="Disordered" evidence="1">
    <location>
        <begin position="107"/>
        <end position="136"/>
    </location>
</feature>
<dbReference type="AlphaFoldDB" id="A0A834MDE8"/>
<feature type="region of interest" description="Disordered" evidence="1">
    <location>
        <begin position="27"/>
        <end position="49"/>
    </location>
</feature>